<feature type="domain" description="Cytochrome b5 heme-binding" evidence="8">
    <location>
        <begin position="489"/>
        <end position="575"/>
    </location>
</feature>
<keyword evidence="3" id="KW-0210">Decarboxylase</keyword>
<dbReference type="EMBL" id="SPRC01000023">
    <property type="protein sequence ID" value="TIB78891.1"/>
    <property type="molecule type" value="Genomic_DNA"/>
</dbReference>
<proteinExistence type="inferred from homology"/>
<dbReference type="InterPro" id="IPR006139">
    <property type="entry name" value="D-isomer_2_OHA_DH_cat_dom"/>
</dbReference>
<dbReference type="Gene3D" id="3.40.50.720">
    <property type="entry name" value="NAD(P)-binding Rossmann-like Domain"/>
    <property type="match status" value="2"/>
</dbReference>
<reference evidence="9 10" key="1">
    <citation type="submission" date="2019-03" db="EMBL/GenBank/DDBJ databases">
        <title>Sequencing 25 genomes of Wallemia mellicola.</title>
        <authorList>
            <person name="Gostincar C."/>
        </authorList>
    </citation>
    <scope>NUCLEOTIDE SEQUENCE [LARGE SCALE GENOMIC DNA]</scope>
    <source>
        <strain evidence="9 10">EXF-6152</strain>
    </source>
</reference>
<name>A0A4T0M7Q3_9BASI</name>
<dbReference type="PANTHER" id="PTHR11999:SF70">
    <property type="entry name" value="MIP05841P"/>
    <property type="match status" value="1"/>
</dbReference>
<organism evidence="9 10">
    <name type="scientific">Wallemia mellicola</name>
    <dbReference type="NCBI Taxonomy" id="1708541"/>
    <lineage>
        <taxon>Eukaryota</taxon>
        <taxon>Fungi</taxon>
        <taxon>Dikarya</taxon>
        <taxon>Basidiomycota</taxon>
        <taxon>Wallemiomycotina</taxon>
        <taxon>Wallemiomycetes</taxon>
        <taxon>Wallemiales</taxon>
        <taxon>Wallemiaceae</taxon>
        <taxon>Wallemia</taxon>
    </lineage>
</organism>
<dbReference type="Pfam" id="PF00173">
    <property type="entry name" value="Cyt-b5"/>
    <property type="match status" value="1"/>
</dbReference>
<dbReference type="SUPFAM" id="SSF55856">
    <property type="entry name" value="Cytochrome b5-like heme/steroid binding domain"/>
    <property type="match status" value="1"/>
</dbReference>
<dbReference type="Gene3D" id="1.20.1340.10">
    <property type="entry name" value="dopa decarboxylase, N-terminal domain"/>
    <property type="match status" value="1"/>
</dbReference>
<dbReference type="GO" id="GO:0005737">
    <property type="term" value="C:cytoplasm"/>
    <property type="evidence" value="ECO:0007669"/>
    <property type="project" value="TreeGrafter"/>
</dbReference>
<evidence type="ECO:0000259" key="8">
    <source>
        <dbReference type="SMART" id="SM01117"/>
    </source>
</evidence>
<dbReference type="PANTHER" id="PTHR11999">
    <property type="entry name" value="GROUP II PYRIDOXAL-5-PHOSPHATE DECARBOXYLASE"/>
    <property type="match status" value="1"/>
</dbReference>
<dbReference type="GO" id="GO:0006520">
    <property type="term" value="P:amino acid metabolic process"/>
    <property type="evidence" value="ECO:0007669"/>
    <property type="project" value="InterPro"/>
</dbReference>
<dbReference type="SMART" id="SM01117">
    <property type="entry name" value="Cyt-b5"/>
    <property type="match status" value="1"/>
</dbReference>
<dbReference type="Proteomes" id="UP000310685">
    <property type="component" value="Unassembled WGS sequence"/>
</dbReference>
<keyword evidence="5" id="KW-0560">Oxidoreductase</keyword>
<dbReference type="Gene3D" id="3.10.120.10">
    <property type="entry name" value="Cytochrome b5-like heme/steroid binding domain"/>
    <property type="match status" value="1"/>
</dbReference>
<comment type="similarity">
    <text evidence="2">Belongs to the group II decarboxylase family.</text>
</comment>
<dbReference type="SUPFAM" id="SSF51735">
    <property type="entry name" value="NAD(P)-binding Rossmann-fold domains"/>
    <property type="match status" value="1"/>
</dbReference>
<dbReference type="SUPFAM" id="SSF52283">
    <property type="entry name" value="Formate/glycerate dehydrogenase catalytic domain-like"/>
    <property type="match status" value="1"/>
</dbReference>
<dbReference type="SUPFAM" id="SSF53383">
    <property type="entry name" value="PLP-dependent transferases"/>
    <property type="match status" value="1"/>
</dbReference>
<dbReference type="Gene3D" id="3.90.1150.10">
    <property type="entry name" value="Aspartate Aminotransferase, domain 1"/>
    <property type="match status" value="1"/>
</dbReference>
<keyword evidence="6" id="KW-0456">Lyase</keyword>
<dbReference type="Pfam" id="PF02826">
    <property type="entry name" value="2-Hacid_dh_C"/>
    <property type="match status" value="1"/>
</dbReference>
<accession>A0A4T0M7Q3</accession>
<dbReference type="Pfam" id="PF00282">
    <property type="entry name" value="Pyridoxal_deC"/>
    <property type="match status" value="1"/>
</dbReference>
<dbReference type="GO" id="GO:0030170">
    <property type="term" value="F:pyridoxal phosphate binding"/>
    <property type="evidence" value="ECO:0007669"/>
    <property type="project" value="InterPro"/>
</dbReference>
<evidence type="ECO:0000256" key="4">
    <source>
        <dbReference type="ARBA" id="ARBA00022898"/>
    </source>
</evidence>
<sequence length="905" mass="100089">MDLEEFRKHGYDAVDRIYNYYKQLQENPGEIAVQPKVKPGYLSTLGDVPPQHGIPFDSIQNEFKDVVLKGLNHWQHPSTFHYFPSNTSFESMITEMTIASINNPGFSWHSNPSSELELVVMDWIAGLFGFSETFYHSKNTSGGGIIQPSSSEGILVAIIAARERILRAENTRDQSKLIIYASTQTHSSAAKAARVFNLKLRILDVDEDLSLRGETVMKAINEDRQSGLVPFVVIATIGTTSTGAIDKIDEIGRVCHSESLYLHIDSAWAGTHLACPELRDELMLDGINEFADSINIVVMFVRDIKSVTDALTITPAYLRNQMTDSGAVLDMKDCGIGLGRHFSSPKLYFMLKSYGVEGFRAHIRKSIGLGERFRRYIEADEVFEVLYKPRLPLTVFRLGGTGDLNSLNRTFYNNLSIHSDKLSLTHTVVNGVYCVRRRKTDALYTQLSMGIFDTIKGIFGGDSKPSSEDNKSVMQPPANELEPPKDTPITVDELKEHDGSNDKPIYVAIKGTVFDVTKKKEMYGSGQSYNIFAGKDGSRGLGMSSLNPEDAVSDYSTLSEKELSVLDARNIPKIVLTRPLMPEIMSKFTQSSRPVNLVNWKEDKPAPREWLLENSKDADALLVMLSDKVDKELLDIAGSRLKAVSTMSVGYDHCDLAQLKQRGIKLSNTPDLLTSATAETAALLYLAATRRAAESIKFVERGEWPQVGWGPLLMAGQLSENKTLGFLGFGRIAQATMHRLAAFGIKNVIYTDSGRTDKSERDAELSRKYDINIKRVDLDALAHQSDAVILLAAMSPDMKHIVGRDFLQKMKKTAVVINVARGPLVDTDALNEAINEGLIAGAGLDVIEGEPHIDANHPVVKNDKIFLLPHIGSSTVETRYAMADLTVTNAIKGAFGEEMQAQVKL</sequence>
<dbReference type="PROSITE" id="PS00671">
    <property type="entry name" value="D_2_HYDROXYACID_DH_3"/>
    <property type="match status" value="1"/>
</dbReference>
<dbReference type="InterPro" id="IPR036400">
    <property type="entry name" value="Cyt_B5-like_heme/steroid_sf"/>
</dbReference>
<dbReference type="GO" id="GO:0016616">
    <property type="term" value="F:oxidoreductase activity, acting on the CH-OH group of donors, NAD or NADP as acceptor"/>
    <property type="evidence" value="ECO:0007669"/>
    <property type="project" value="InterPro"/>
</dbReference>
<dbReference type="InterPro" id="IPR015422">
    <property type="entry name" value="PyrdxlP-dep_Trfase_small"/>
</dbReference>
<evidence type="ECO:0000313" key="10">
    <source>
        <dbReference type="Proteomes" id="UP000310685"/>
    </source>
</evidence>
<keyword evidence="4" id="KW-0663">Pyridoxal phosphate</keyword>
<dbReference type="InterPro" id="IPR001199">
    <property type="entry name" value="Cyt_B5-like_heme/steroid-bd"/>
</dbReference>
<evidence type="ECO:0000256" key="1">
    <source>
        <dbReference type="ARBA" id="ARBA00001933"/>
    </source>
</evidence>
<evidence type="ECO:0000256" key="3">
    <source>
        <dbReference type="ARBA" id="ARBA00022793"/>
    </source>
</evidence>
<dbReference type="AlphaFoldDB" id="A0A4T0M7Q3"/>
<evidence type="ECO:0000256" key="6">
    <source>
        <dbReference type="ARBA" id="ARBA00023239"/>
    </source>
</evidence>
<dbReference type="CDD" id="cd05301">
    <property type="entry name" value="GDH"/>
    <property type="match status" value="1"/>
</dbReference>
<evidence type="ECO:0000256" key="7">
    <source>
        <dbReference type="SAM" id="MobiDB-lite"/>
    </source>
</evidence>
<dbReference type="Pfam" id="PF00389">
    <property type="entry name" value="2-Hacid_dh"/>
    <property type="match status" value="1"/>
</dbReference>
<evidence type="ECO:0000313" key="9">
    <source>
        <dbReference type="EMBL" id="TIB78891.1"/>
    </source>
</evidence>
<dbReference type="InterPro" id="IPR010977">
    <property type="entry name" value="Aromatic_deC"/>
</dbReference>
<gene>
    <name evidence="9" type="ORF">E3Q22_02419</name>
</gene>
<evidence type="ECO:0000256" key="2">
    <source>
        <dbReference type="ARBA" id="ARBA00009533"/>
    </source>
</evidence>
<dbReference type="GO" id="GO:0019752">
    <property type="term" value="P:carboxylic acid metabolic process"/>
    <property type="evidence" value="ECO:0007669"/>
    <property type="project" value="InterPro"/>
</dbReference>
<dbReference type="PRINTS" id="PR00800">
    <property type="entry name" value="YHDCRBOXLASE"/>
</dbReference>
<comment type="cofactor">
    <cofactor evidence="1">
        <name>pyridoxal 5'-phosphate</name>
        <dbReference type="ChEBI" id="CHEBI:597326"/>
    </cofactor>
</comment>
<dbReference type="InterPro" id="IPR029753">
    <property type="entry name" value="D-isomer_DH_CS"/>
</dbReference>
<dbReference type="InterPro" id="IPR015424">
    <property type="entry name" value="PyrdxlP-dep_Trfase"/>
</dbReference>
<dbReference type="InterPro" id="IPR036291">
    <property type="entry name" value="NAD(P)-bd_dom_sf"/>
</dbReference>
<dbReference type="InterPro" id="IPR006140">
    <property type="entry name" value="D-isomer_DH_NAD-bd"/>
</dbReference>
<dbReference type="InterPro" id="IPR002129">
    <property type="entry name" value="PyrdxlP-dep_de-COase"/>
</dbReference>
<dbReference type="GO" id="GO:0051287">
    <property type="term" value="F:NAD binding"/>
    <property type="evidence" value="ECO:0007669"/>
    <property type="project" value="InterPro"/>
</dbReference>
<dbReference type="InterPro" id="IPR015421">
    <property type="entry name" value="PyrdxlP-dep_Trfase_major"/>
</dbReference>
<dbReference type="GO" id="GO:0016831">
    <property type="term" value="F:carboxy-lyase activity"/>
    <property type="evidence" value="ECO:0007669"/>
    <property type="project" value="UniProtKB-KW"/>
</dbReference>
<evidence type="ECO:0000256" key="5">
    <source>
        <dbReference type="ARBA" id="ARBA00023002"/>
    </source>
</evidence>
<dbReference type="Gene3D" id="3.40.640.10">
    <property type="entry name" value="Type I PLP-dependent aspartate aminotransferase-like (Major domain)"/>
    <property type="match status" value="1"/>
</dbReference>
<feature type="region of interest" description="Disordered" evidence="7">
    <location>
        <begin position="463"/>
        <end position="486"/>
    </location>
</feature>
<comment type="caution">
    <text evidence="9">The sequence shown here is derived from an EMBL/GenBank/DDBJ whole genome shotgun (WGS) entry which is preliminary data.</text>
</comment>
<protein>
    <recommendedName>
        <fullName evidence="8">Cytochrome b5 heme-binding domain-containing protein</fullName>
    </recommendedName>
</protein>